<dbReference type="RefSeq" id="XP_011633998.1">
    <property type="nucleotide sequence ID" value="XM_011635696.1"/>
</dbReference>
<feature type="domain" description="Double jelly roll-like" evidence="1">
    <location>
        <begin position="125"/>
        <end position="274"/>
    </location>
</feature>
<keyword evidence="2" id="KW-1185">Reference proteome</keyword>
<dbReference type="Proteomes" id="UP000504615">
    <property type="component" value="Unplaced"/>
</dbReference>
<evidence type="ECO:0000313" key="2">
    <source>
        <dbReference type="Proteomes" id="UP000504615"/>
    </source>
</evidence>
<dbReference type="OrthoDB" id="6761856at2759"/>
<dbReference type="InterPro" id="IPR049512">
    <property type="entry name" value="DJR-like_dom"/>
</dbReference>
<proteinExistence type="predicted"/>
<dbReference type="PANTHER" id="PTHR36159:SF1">
    <property type="entry name" value="RETROVIRUS-RELATED POL POLYPROTEIN FROM TRANSPOSON 412-LIKE PROTEIN"/>
    <property type="match status" value="1"/>
</dbReference>
<reference evidence="3" key="1">
    <citation type="submission" date="2025-08" db="UniProtKB">
        <authorList>
            <consortium name="RefSeq"/>
        </authorList>
    </citation>
    <scope>IDENTIFICATION</scope>
</reference>
<organism evidence="2 3">
    <name type="scientific">Pogonomyrmex barbatus</name>
    <name type="common">red harvester ant</name>
    <dbReference type="NCBI Taxonomy" id="144034"/>
    <lineage>
        <taxon>Eukaryota</taxon>
        <taxon>Metazoa</taxon>
        <taxon>Ecdysozoa</taxon>
        <taxon>Arthropoda</taxon>
        <taxon>Hexapoda</taxon>
        <taxon>Insecta</taxon>
        <taxon>Pterygota</taxon>
        <taxon>Neoptera</taxon>
        <taxon>Endopterygota</taxon>
        <taxon>Hymenoptera</taxon>
        <taxon>Apocrita</taxon>
        <taxon>Aculeata</taxon>
        <taxon>Formicoidea</taxon>
        <taxon>Formicidae</taxon>
        <taxon>Myrmicinae</taxon>
        <taxon>Pogonomyrmex</taxon>
    </lineage>
</organism>
<dbReference type="PANTHER" id="PTHR36159">
    <property type="entry name" value="PROTEIN CBG23766"/>
    <property type="match status" value="1"/>
</dbReference>
<gene>
    <name evidence="3" type="primary">LOC105425107</name>
</gene>
<sequence length="287" mass="34090">MLGNNFVAFMFDEIRYELDGVEIDRNRNVGITSALKYYVTTSFERSVILRNAGWDARTNADGYFNFCVPLYVLLGFCEDYRRVIINARHELILIRSRNDNNCLMGNSTLDPVIDLFKIQWRMPRRTTKHSWAIKTATQLEKPRYVIFANRPKEHYDQGHEPIRRLQLDQRETLSELKECYPYDDMNLDFEKNRWSVLYETYTRFCKNYYGYEYLEPSLTFTSFLRYGPFVIIGCSRQNESVKSATVDVRLEFETKENVPMNTTAYCLIIHDRVIQYNPLTNVIRKIT</sequence>
<dbReference type="GeneID" id="105425107"/>
<protein>
    <submittedName>
        <fullName evidence="3">Uncharacterized protein LOC105425107</fullName>
    </submittedName>
</protein>
<feature type="domain" description="Double jelly roll-like" evidence="1">
    <location>
        <begin position="2"/>
        <end position="124"/>
    </location>
</feature>
<dbReference type="Pfam" id="PF21738">
    <property type="entry name" value="DJR-like_dom"/>
    <property type="match status" value="2"/>
</dbReference>
<dbReference type="AlphaFoldDB" id="A0A6I9W600"/>
<name>A0A6I9W600_9HYME</name>
<evidence type="ECO:0000259" key="1">
    <source>
        <dbReference type="Pfam" id="PF21738"/>
    </source>
</evidence>
<dbReference type="KEGG" id="pbar:105425107"/>
<evidence type="ECO:0000313" key="3">
    <source>
        <dbReference type="RefSeq" id="XP_011633998.1"/>
    </source>
</evidence>
<accession>A0A6I9W600</accession>